<keyword evidence="2 3" id="KW-0687">Ribonucleoprotein</keyword>
<sequence length="113" mass="12943">MELEKKLGNKGKTISVSEDVSVTILDEKLNKLLKRIELELYIDHIRSGTPSRKDVQKIVASIYGVSEDRVIVKNILSHYGRGSSKAYVHIYEDISLARLVEPRYIFKRLGLEQ</sequence>
<reference evidence="4 5" key="1">
    <citation type="journal article" date="2010" name="Stand. Genomic Sci.">
        <title>Complete genome sequence of Ignisphaera aggregans type strain (AQ1.S1).</title>
        <authorList>
            <person name="Goker M."/>
            <person name="Held B."/>
            <person name="Lapidus A."/>
            <person name="Nolan M."/>
            <person name="Spring S."/>
            <person name="Yasawong M."/>
            <person name="Lucas S."/>
            <person name="Glavina Del Rio T."/>
            <person name="Tice H."/>
            <person name="Cheng J.F."/>
            <person name="Goodwin L."/>
            <person name="Tapia R."/>
            <person name="Pitluck S."/>
            <person name="Liolios K."/>
            <person name="Ivanova N."/>
            <person name="Mavromatis K."/>
            <person name="Mikhailova N."/>
            <person name="Pati A."/>
            <person name="Chen A."/>
            <person name="Palaniappan K."/>
            <person name="Brambilla E."/>
            <person name="Land M."/>
            <person name="Hauser L."/>
            <person name="Chang Y.J."/>
            <person name="Jeffries C.D."/>
            <person name="Brettin T."/>
            <person name="Detter J.C."/>
            <person name="Han C."/>
            <person name="Rohde M."/>
            <person name="Sikorski J."/>
            <person name="Woyke T."/>
            <person name="Bristow J."/>
            <person name="Eisen J.A."/>
            <person name="Markowitz V."/>
            <person name="Hugenholtz P."/>
            <person name="Kyrpides N.C."/>
            <person name="Klenk H.P."/>
        </authorList>
    </citation>
    <scope>NUCLEOTIDE SEQUENCE [LARGE SCALE GENOMIC DNA]</scope>
    <source>
        <strain evidence="5">DSM 17230 / JCM 13409 / AQ1.S1</strain>
    </source>
</reference>
<accession>E0SNW9</accession>
<evidence type="ECO:0000313" key="4">
    <source>
        <dbReference type="EMBL" id="ADM27915.1"/>
    </source>
</evidence>
<dbReference type="InterPro" id="IPR053709">
    <property type="entry name" value="eRP_eS24_sf"/>
</dbReference>
<dbReference type="GO" id="GO:0005840">
    <property type="term" value="C:ribosome"/>
    <property type="evidence" value="ECO:0007669"/>
    <property type="project" value="UniProtKB-KW"/>
</dbReference>
<dbReference type="Gene3D" id="3.30.70.3370">
    <property type="match status" value="1"/>
</dbReference>
<name>E0SNW9_IGNAA</name>
<dbReference type="Pfam" id="PF01282">
    <property type="entry name" value="Ribosomal_S24e"/>
    <property type="match status" value="1"/>
</dbReference>
<evidence type="ECO:0000313" key="5">
    <source>
        <dbReference type="Proteomes" id="UP000001304"/>
    </source>
</evidence>
<dbReference type="InterPro" id="IPR012678">
    <property type="entry name" value="Ribosomal_uL23/eL15/eS24_sf"/>
</dbReference>
<keyword evidence="5" id="KW-1185">Reference proteome</keyword>
<protein>
    <recommendedName>
        <fullName evidence="3">Small ribosomal subunit protein eS24</fullName>
    </recommendedName>
</protein>
<dbReference type="STRING" id="583356.Igag_1102"/>
<dbReference type="GO" id="GO:1990904">
    <property type="term" value="C:ribonucleoprotein complex"/>
    <property type="evidence" value="ECO:0007669"/>
    <property type="project" value="UniProtKB-KW"/>
</dbReference>
<evidence type="ECO:0000256" key="1">
    <source>
        <dbReference type="ARBA" id="ARBA00022980"/>
    </source>
</evidence>
<gene>
    <name evidence="3" type="primary">rps24e</name>
    <name evidence="4" type="ordered locus">Igag_1102</name>
</gene>
<dbReference type="HOGENOM" id="CLU_107248_3_2_2"/>
<evidence type="ECO:0000256" key="2">
    <source>
        <dbReference type="ARBA" id="ARBA00023274"/>
    </source>
</evidence>
<evidence type="ECO:0000256" key="3">
    <source>
        <dbReference type="HAMAP-Rule" id="MF_00545"/>
    </source>
</evidence>
<dbReference type="SUPFAM" id="SSF54189">
    <property type="entry name" value="Ribosomal proteins S24e, L23 and L15e"/>
    <property type="match status" value="1"/>
</dbReference>
<comment type="similarity">
    <text evidence="3">Belongs to the eukaryotic ribosomal protein eS24 family.</text>
</comment>
<dbReference type="HAMAP" id="MF_00545">
    <property type="entry name" value="Ribosomal_eS24"/>
    <property type="match status" value="1"/>
</dbReference>
<dbReference type="AlphaFoldDB" id="E0SNW9"/>
<dbReference type="EMBL" id="CP002098">
    <property type="protein sequence ID" value="ADM27915.1"/>
    <property type="molecule type" value="Genomic_DNA"/>
</dbReference>
<dbReference type="InterPro" id="IPR001976">
    <property type="entry name" value="Ribosomal_eS24"/>
</dbReference>
<dbReference type="KEGG" id="iag:Igag_1102"/>
<keyword evidence="1 3" id="KW-0689">Ribosomal protein</keyword>
<organism evidence="4 5">
    <name type="scientific">Ignisphaera aggregans (strain DSM 17230 / JCM 13409 / AQ1.S1)</name>
    <dbReference type="NCBI Taxonomy" id="583356"/>
    <lineage>
        <taxon>Archaea</taxon>
        <taxon>Thermoproteota</taxon>
        <taxon>Thermoprotei</taxon>
        <taxon>Desulfurococcales</taxon>
        <taxon>Desulfurococcaceae</taxon>
        <taxon>Ignisphaera</taxon>
    </lineage>
</organism>
<dbReference type="GO" id="GO:0006412">
    <property type="term" value="P:translation"/>
    <property type="evidence" value="ECO:0007669"/>
    <property type="project" value="UniProtKB-UniRule"/>
</dbReference>
<dbReference type="Proteomes" id="UP000001304">
    <property type="component" value="Chromosome"/>
</dbReference>
<proteinExistence type="inferred from homology"/>
<dbReference type="GO" id="GO:0003735">
    <property type="term" value="F:structural constituent of ribosome"/>
    <property type="evidence" value="ECO:0007669"/>
    <property type="project" value="InterPro"/>
</dbReference>